<evidence type="ECO:0000256" key="7">
    <source>
        <dbReference type="ARBA" id="ARBA00023065"/>
    </source>
</evidence>
<evidence type="ECO:0000256" key="2">
    <source>
        <dbReference type="ARBA" id="ARBA00006278"/>
    </source>
</evidence>
<dbReference type="SFLD" id="SFLDG01168">
    <property type="entry name" value="Ferric_reductase_subgroup_(FRE"/>
    <property type="match status" value="1"/>
</dbReference>
<feature type="compositionally biased region" description="Acidic residues" evidence="9">
    <location>
        <begin position="411"/>
        <end position="421"/>
    </location>
</feature>
<feature type="transmembrane region" description="Helical" evidence="10">
    <location>
        <begin position="28"/>
        <end position="50"/>
    </location>
</feature>
<keyword evidence="4 10" id="KW-0812">Transmembrane</keyword>
<dbReference type="Pfam" id="PF01794">
    <property type="entry name" value="Ferric_reduct"/>
    <property type="match status" value="1"/>
</dbReference>
<dbReference type="Proteomes" id="UP001583186">
    <property type="component" value="Unassembled WGS sequence"/>
</dbReference>
<feature type="domain" description="FAD-binding FR-type" evidence="11">
    <location>
        <begin position="295"/>
        <end position="458"/>
    </location>
</feature>
<protein>
    <recommendedName>
        <fullName evidence="11">FAD-binding FR-type domain-containing protein</fullName>
    </recommendedName>
</protein>
<dbReference type="PANTHER" id="PTHR32361">
    <property type="entry name" value="FERRIC/CUPRIC REDUCTASE TRANSMEMBRANE COMPONENT"/>
    <property type="match status" value="1"/>
</dbReference>
<evidence type="ECO:0000256" key="8">
    <source>
        <dbReference type="ARBA" id="ARBA00023136"/>
    </source>
</evidence>
<dbReference type="InterPro" id="IPR051410">
    <property type="entry name" value="Ferric/Cupric_Reductase"/>
</dbReference>
<evidence type="ECO:0000313" key="12">
    <source>
        <dbReference type="EMBL" id="KAL1899238.1"/>
    </source>
</evidence>
<proteinExistence type="inferred from homology"/>
<dbReference type="PROSITE" id="PS51384">
    <property type="entry name" value="FAD_FR"/>
    <property type="match status" value="1"/>
</dbReference>
<reference evidence="12 13" key="1">
    <citation type="journal article" date="2024" name="IMA Fungus">
        <title>IMA Genome - F19 : A genome assembly and annotation guide to empower mycologists, including annotated draft genome sequences of Ceratocystis pirilliformis, Diaporthe australafricana, Fusarium ophioides, Paecilomyces lecythidis, and Sporothrix stenoceras.</title>
        <authorList>
            <person name="Aylward J."/>
            <person name="Wilson A.M."/>
            <person name="Visagie C.M."/>
            <person name="Spraker J."/>
            <person name="Barnes I."/>
            <person name="Buitendag C."/>
            <person name="Ceriani C."/>
            <person name="Del Mar Angel L."/>
            <person name="du Plessis D."/>
            <person name="Fuchs T."/>
            <person name="Gasser K."/>
            <person name="Kramer D."/>
            <person name="Li W."/>
            <person name="Munsamy K."/>
            <person name="Piso A."/>
            <person name="Price J.L."/>
            <person name="Sonnekus B."/>
            <person name="Thomas C."/>
            <person name="van der Nest A."/>
            <person name="van Dijk A."/>
            <person name="van Heerden A."/>
            <person name="van Vuuren N."/>
            <person name="Yilmaz N."/>
            <person name="Duong T.A."/>
            <person name="van der Merwe N.A."/>
            <person name="Wingfield M.J."/>
            <person name="Wingfield B.D."/>
        </authorList>
    </citation>
    <scope>NUCLEOTIDE SEQUENCE [LARGE SCALE GENOMIC DNA]</scope>
    <source>
        <strain evidence="12 13">CMW 5346</strain>
    </source>
</reference>
<dbReference type="InterPro" id="IPR039261">
    <property type="entry name" value="FNR_nucleotide-bd"/>
</dbReference>
<feature type="transmembrane region" description="Helical" evidence="10">
    <location>
        <begin position="228"/>
        <end position="250"/>
    </location>
</feature>
<comment type="caution">
    <text evidence="12">The sequence shown here is derived from an EMBL/GenBank/DDBJ whole genome shotgun (WGS) entry which is preliminary data.</text>
</comment>
<keyword evidence="5 10" id="KW-1133">Transmembrane helix</keyword>
<evidence type="ECO:0000256" key="1">
    <source>
        <dbReference type="ARBA" id="ARBA00004141"/>
    </source>
</evidence>
<evidence type="ECO:0000259" key="11">
    <source>
        <dbReference type="PROSITE" id="PS51384"/>
    </source>
</evidence>
<dbReference type="SFLD" id="SFLDS00052">
    <property type="entry name" value="Ferric_Reductase_Domain"/>
    <property type="match status" value="1"/>
</dbReference>
<feature type="region of interest" description="Disordered" evidence="9">
    <location>
        <begin position="395"/>
        <end position="438"/>
    </location>
</feature>
<evidence type="ECO:0000256" key="5">
    <source>
        <dbReference type="ARBA" id="ARBA00022989"/>
    </source>
</evidence>
<evidence type="ECO:0000256" key="6">
    <source>
        <dbReference type="ARBA" id="ARBA00023002"/>
    </source>
</evidence>
<evidence type="ECO:0000313" key="13">
    <source>
        <dbReference type="Proteomes" id="UP001583186"/>
    </source>
</evidence>
<evidence type="ECO:0000256" key="9">
    <source>
        <dbReference type="SAM" id="MobiDB-lite"/>
    </source>
</evidence>
<organism evidence="12 13">
    <name type="scientific">Sporothrix stenoceras</name>
    <dbReference type="NCBI Taxonomy" id="5173"/>
    <lineage>
        <taxon>Eukaryota</taxon>
        <taxon>Fungi</taxon>
        <taxon>Dikarya</taxon>
        <taxon>Ascomycota</taxon>
        <taxon>Pezizomycotina</taxon>
        <taxon>Sordariomycetes</taxon>
        <taxon>Sordariomycetidae</taxon>
        <taxon>Ophiostomatales</taxon>
        <taxon>Ophiostomataceae</taxon>
        <taxon>Sporothrix</taxon>
    </lineage>
</organism>
<evidence type="ECO:0000256" key="3">
    <source>
        <dbReference type="ARBA" id="ARBA00022448"/>
    </source>
</evidence>
<dbReference type="SUPFAM" id="SSF52343">
    <property type="entry name" value="Ferredoxin reductase-like, C-terminal NADP-linked domain"/>
    <property type="match status" value="1"/>
</dbReference>
<accession>A0ABR3ZEW8</accession>
<keyword evidence="3" id="KW-0813">Transport</keyword>
<feature type="transmembrane region" description="Helical" evidence="10">
    <location>
        <begin position="257"/>
        <end position="274"/>
    </location>
</feature>
<keyword evidence="7" id="KW-0406">Ion transport</keyword>
<dbReference type="InterPro" id="IPR013130">
    <property type="entry name" value="Fe3_Rdtase_TM_dom"/>
</dbReference>
<feature type="region of interest" description="Disordered" evidence="9">
    <location>
        <begin position="568"/>
        <end position="600"/>
    </location>
</feature>
<evidence type="ECO:0000256" key="10">
    <source>
        <dbReference type="SAM" id="Phobius"/>
    </source>
</evidence>
<dbReference type="InterPro" id="IPR013121">
    <property type="entry name" value="Fe_red_NAD-bd_6"/>
</dbReference>
<dbReference type="EMBL" id="JAWCUI010000013">
    <property type="protein sequence ID" value="KAL1899238.1"/>
    <property type="molecule type" value="Genomic_DNA"/>
</dbReference>
<feature type="transmembrane region" description="Helical" evidence="10">
    <location>
        <begin position="125"/>
        <end position="145"/>
    </location>
</feature>
<feature type="transmembrane region" description="Helical" evidence="10">
    <location>
        <begin position="195"/>
        <end position="216"/>
    </location>
</feature>
<keyword evidence="13" id="KW-1185">Reference proteome</keyword>
<comment type="subcellular location">
    <subcellularLocation>
        <location evidence="1">Membrane</location>
        <topology evidence="1">Multi-pass membrane protein</topology>
    </subcellularLocation>
</comment>
<keyword evidence="6" id="KW-0560">Oxidoreductase</keyword>
<dbReference type="Pfam" id="PF08030">
    <property type="entry name" value="NAD_binding_6"/>
    <property type="match status" value="1"/>
</dbReference>
<dbReference type="PANTHER" id="PTHR32361:SF28">
    <property type="entry name" value="FRP1P"/>
    <property type="match status" value="1"/>
</dbReference>
<dbReference type="Gene3D" id="3.40.50.80">
    <property type="entry name" value="Nucleotide-binding domain of ferredoxin-NADP reductase (FNR) module"/>
    <property type="match status" value="1"/>
</dbReference>
<dbReference type="InterPro" id="IPR017927">
    <property type="entry name" value="FAD-bd_FR_type"/>
</dbReference>
<evidence type="ECO:0000256" key="4">
    <source>
        <dbReference type="ARBA" id="ARBA00022692"/>
    </source>
</evidence>
<keyword evidence="8 10" id="KW-0472">Membrane</keyword>
<sequence>MAWPWEFQELTPEERHTRRLVLDRYGHYGALLSVSPMVAMLLVRIVVWAVGFVRTRYAQSCSGSSVGSAGSPSSNARYDVIPDSPSLKSRRLTARGSWETWFRRAKWWLSDDVVIFGQGLGQRDLWVGGGLWMAILLVLCVVETGRDYMHLTKRFGIIGISQLPLQYILALRHVSPVLAIFGTSHEQVNRWHRMLGAVVYSVLILHAVFYLNYFAYMGNFWQRFLRPVIALGTAAIISMTLLTTTALAFVRRWSYRVFFITHVAVAFALPALVLFHAKHASNYVAAALLLLIADLTMRKIRTVTTEAHIETIPGTELVRLTAPIPFSKLEKFRKHPGSHVYMNLPGSARPSTNLLSPTYILFELLFNPFTIAAVNDQTSDLTLVVRARKGPMSAALSRHARPAQLPKSGDNDADEDNDDETTPAIPTVSRHELNAAANTSTSTIPVNLEGPYGSSAYFPELTPHNFDRVLLVAGGVGATFVVPLYRSIIDEAAASPNGGSLKVDLVWSVRGAGDATWAVVSGQDGSGRSLLQDRNVHIFLTGGSGSASAGAAGSAAEAAIELTALCREQQQQATSPHDRRPPPSPHSRFVPPGASNRQRPDFHQIVDDVFRHGSEERVAVLVCGPEALVQDLRAAVSTWVHRGRSVWWHNESFGW</sequence>
<name>A0ABR3ZEW8_9PEZI</name>
<gene>
    <name evidence="12" type="ORF">Sste5346_003161</name>
</gene>
<dbReference type="CDD" id="cd06186">
    <property type="entry name" value="NOX_Duox_like_FAD_NADP"/>
    <property type="match status" value="1"/>
</dbReference>
<comment type="similarity">
    <text evidence="2">Belongs to the ferric reductase (FRE) family.</text>
</comment>